<dbReference type="Proteomes" id="UP000784294">
    <property type="component" value="Unassembled WGS sequence"/>
</dbReference>
<gene>
    <name evidence="1" type="ORF">PXEA_LOCUS28517</name>
</gene>
<organism evidence="1 2">
    <name type="scientific">Protopolystoma xenopodis</name>
    <dbReference type="NCBI Taxonomy" id="117903"/>
    <lineage>
        <taxon>Eukaryota</taxon>
        <taxon>Metazoa</taxon>
        <taxon>Spiralia</taxon>
        <taxon>Lophotrochozoa</taxon>
        <taxon>Platyhelminthes</taxon>
        <taxon>Monogenea</taxon>
        <taxon>Polyopisthocotylea</taxon>
        <taxon>Polystomatidea</taxon>
        <taxon>Polystomatidae</taxon>
        <taxon>Protopolystoma</taxon>
    </lineage>
</organism>
<name>A0A448XF71_9PLAT</name>
<accession>A0A448XF71</accession>
<sequence>MASSGLSSGPLCHTPPNQIFSDLAQAKWSTCPVGRPRASAKIGPGGWKTPRHSIEVSMRQKWDPVGRVLIT</sequence>
<comment type="caution">
    <text evidence="1">The sequence shown here is derived from an EMBL/GenBank/DDBJ whole genome shotgun (WGS) entry which is preliminary data.</text>
</comment>
<keyword evidence="2" id="KW-1185">Reference proteome</keyword>
<evidence type="ECO:0000313" key="2">
    <source>
        <dbReference type="Proteomes" id="UP000784294"/>
    </source>
</evidence>
<evidence type="ECO:0000313" key="1">
    <source>
        <dbReference type="EMBL" id="VEL35077.1"/>
    </source>
</evidence>
<dbReference type="AlphaFoldDB" id="A0A448XF71"/>
<proteinExistence type="predicted"/>
<protein>
    <submittedName>
        <fullName evidence="1">Uncharacterized protein</fullName>
    </submittedName>
</protein>
<dbReference type="EMBL" id="CAAALY010249046">
    <property type="protein sequence ID" value="VEL35077.1"/>
    <property type="molecule type" value="Genomic_DNA"/>
</dbReference>
<reference evidence="1" key="1">
    <citation type="submission" date="2018-11" db="EMBL/GenBank/DDBJ databases">
        <authorList>
            <consortium name="Pathogen Informatics"/>
        </authorList>
    </citation>
    <scope>NUCLEOTIDE SEQUENCE</scope>
</reference>